<dbReference type="InterPro" id="IPR018109">
    <property type="entry name" value="Folylpolyglutamate_synth_CS"/>
</dbReference>
<evidence type="ECO:0000256" key="2">
    <source>
        <dbReference type="ARBA" id="ARBA00008276"/>
    </source>
</evidence>
<dbReference type="GO" id="GO:0005524">
    <property type="term" value="F:ATP binding"/>
    <property type="evidence" value="ECO:0007669"/>
    <property type="project" value="UniProtKB-KW"/>
</dbReference>
<evidence type="ECO:0000256" key="6">
    <source>
        <dbReference type="ARBA" id="ARBA00022741"/>
    </source>
</evidence>
<dbReference type="FunFam" id="3.40.1190.10:FF:000004">
    <property type="entry name" value="Dihydrofolate synthase/folylpolyglutamate synthase"/>
    <property type="match status" value="1"/>
</dbReference>
<evidence type="ECO:0000256" key="9">
    <source>
        <dbReference type="ARBA" id="ARBA00022909"/>
    </source>
</evidence>
<keyword evidence="6" id="KW-0547">Nucleotide-binding</keyword>
<dbReference type="GO" id="GO:0046872">
    <property type="term" value="F:metal ion binding"/>
    <property type="evidence" value="ECO:0007669"/>
    <property type="project" value="UniProtKB-KW"/>
</dbReference>
<dbReference type="NCBIfam" id="TIGR01499">
    <property type="entry name" value="folC"/>
    <property type="match status" value="1"/>
</dbReference>
<evidence type="ECO:0000259" key="10">
    <source>
        <dbReference type="Pfam" id="PF02875"/>
    </source>
</evidence>
<gene>
    <name evidence="12" type="ORF">METZ01_LOCUS243088</name>
</gene>
<dbReference type="InterPro" id="IPR036565">
    <property type="entry name" value="Mur-like_cat_sf"/>
</dbReference>
<evidence type="ECO:0000256" key="1">
    <source>
        <dbReference type="ARBA" id="ARBA00001946"/>
    </source>
</evidence>
<dbReference type="PANTHER" id="PTHR11136:SF0">
    <property type="entry name" value="DIHYDROFOLATE SYNTHETASE-RELATED"/>
    <property type="match status" value="1"/>
</dbReference>
<evidence type="ECO:0000256" key="8">
    <source>
        <dbReference type="ARBA" id="ARBA00022842"/>
    </source>
</evidence>
<dbReference type="SUPFAM" id="SSF53623">
    <property type="entry name" value="MurD-like peptide ligases, catalytic domain"/>
    <property type="match status" value="1"/>
</dbReference>
<evidence type="ECO:0000256" key="3">
    <source>
        <dbReference type="ARBA" id="ARBA00011245"/>
    </source>
</evidence>
<keyword evidence="8" id="KW-0460">Magnesium</keyword>
<dbReference type="SUPFAM" id="SSF53244">
    <property type="entry name" value="MurD-like peptide ligases, peptide-binding domain"/>
    <property type="match status" value="1"/>
</dbReference>
<dbReference type="AlphaFoldDB" id="A0A382HS83"/>
<dbReference type="InterPro" id="IPR001645">
    <property type="entry name" value="Folylpolyglutamate_synth"/>
</dbReference>
<dbReference type="Gene3D" id="3.40.1190.10">
    <property type="entry name" value="Mur-like, catalytic domain"/>
    <property type="match status" value="1"/>
</dbReference>
<keyword evidence="7" id="KW-0067">ATP-binding</keyword>
<keyword evidence="5" id="KW-0479">Metal-binding</keyword>
<evidence type="ECO:0000256" key="5">
    <source>
        <dbReference type="ARBA" id="ARBA00022723"/>
    </source>
</evidence>
<dbReference type="InterPro" id="IPR013221">
    <property type="entry name" value="Mur_ligase_cen"/>
</dbReference>
<comment type="subunit">
    <text evidence="3">Monomer.</text>
</comment>
<reference evidence="12" key="1">
    <citation type="submission" date="2018-05" db="EMBL/GenBank/DDBJ databases">
        <authorList>
            <person name="Lanie J.A."/>
            <person name="Ng W.-L."/>
            <person name="Kazmierczak K.M."/>
            <person name="Andrzejewski T.M."/>
            <person name="Davidsen T.M."/>
            <person name="Wayne K.J."/>
            <person name="Tettelin H."/>
            <person name="Glass J.I."/>
            <person name="Rusch D."/>
            <person name="Podicherti R."/>
            <person name="Tsui H.-C.T."/>
            <person name="Winkler M.E."/>
        </authorList>
    </citation>
    <scope>NUCLEOTIDE SEQUENCE</scope>
</reference>
<dbReference type="Gene3D" id="3.90.190.20">
    <property type="entry name" value="Mur ligase, C-terminal domain"/>
    <property type="match status" value="1"/>
</dbReference>
<feature type="domain" description="Mur ligase central" evidence="11">
    <location>
        <begin position="62"/>
        <end position="205"/>
    </location>
</feature>
<accession>A0A382HS83</accession>
<keyword evidence="9" id="KW-0289">Folate biosynthesis</keyword>
<keyword evidence="4" id="KW-0436">Ligase</keyword>
<dbReference type="Pfam" id="PF02875">
    <property type="entry name" value="Mur_ligase_C"/>
    <property type="match status" value="1"/>
</dbReference>
<dbReference type="GO" id="GO:0005737">
    <property type="term" value="C:cytoplasm"/>
    <property type="evidence" value="ECO:0007669"/>
    <property type="project" value="TreeGrafter"/>
</dbReference>
<name>A0A382HS83_9ZZZZ</name>
<proteinExistence type="inferred from homology"/>
<feature type="domain" description="Mur ligase C-terminal" evidence="10">
    <location>
        <begin position="302"/>
        <end position="355"/>
    </location>
</feature>
<dbReference type="InterPro" id="IPR036615">
    <property type="entry name" value="Mur_ligase_C_dom_sf"/>
</dbReference>
<comment type="cofactor">
    <cofactor evidence="1">
        <name>Mg(2+)</name>
        <dbReference type="ChEBI" id="CHEBI:18420"/>
    </cofactor>
</comment>
<evidence type="ECO:0000259" key="11">
    <source>
        <dbReference type="Pfam" id="PF08245"/>
    </source>
</evidence>
<dbReference type="Pfam" id="PF08245">
    <property type="entry name" value="Mur_ligase_M"/>
    <property type="match status" value="1"/>
</dbReference>
<dbReference type="PANTHER" id="PTHR11136">
    <property type="entry name" value="FOLYLPOLYGLUTAMATE SYNTHASE-RELATED"/>
    <property type="match status" value="1"/>
</dbReference>
<dbReference type="PROSITE" id="PS01011">
    <property type="entry name" value="FOLYLPOLYGLU_SYNT_1"/>
    <property type="match status" value="1"/>
</dbReference>
<dbReference type="NCBIfam" id="NF008101">
    <property type="entry name" value="PRK10846.1"/>
    <property type="match status" value="1"/>
</dbReference>
<feature type="non-terminal residue" evidence="12">
    <location>
        <position position="357"/>
    </location>
</feature>
<dbReference type="EMBL" id="UINC01063039">
    <property type="protein sequence ID" value="SVB90234.1"/>
    <property type="molecule type" value="Genomic_DNA"/>
</dbReference>
<dbReference type="GO" id="GO:0008841">
    <property type="term" value="F:dihydrofolate synthase activity"/>
    <property type="evidence" value="ECO:0007669"/>
    <property type="project" value="TreeGrafter"/>
</dbReference>
<comment type="similarity">
    <text evidence="2">Belongs to the folylpolyglutamate synthase family.</text>
</comment>
<organism evidence="12">
    <name type="scientific">marine metagenome</name>
    <dbReference type="NCBI Taxonomy" id="408172"/>
    <lineage>
        <taxon>unclassified sequences</taxon>
        <taxon>metagenomes</taxon>
        <taxon>ecological metagenomes</taxon>
    </lineage>
</organism>
<dbReference type="GO" id="GO:0046656">
    <property type="term" value="P:folic acid biosynthetic process"/>
    <property type="evidence" value="ECO:0007669"/>
    <property type="project" value="UniProtKB-KW"/>
</dbReference>
<sequence length="357" mass="40297">MGNKLITSSEANTNRLRFRSIDKWLHWQESLHFTAIELGLERCRRVANNMGLLNPSYNVISVAGTNGKGSSIIMLDRILRNAGYKIGRYTSPHLLRYNERICINGNEVSDTELCESFDRIDRARGDISLTYFEFGTLAALDLFRQHNVQLAILEVGLGGRLDAVNILDADISLITSIDIDHQEWLGNNRESIGREKAGIFRNLAPAICSEPNPPQSLLDCSEALGTPISILGSDYQFNLINDTWSWSTKDTRIERLPRPMKYCDFQIQNASGVLMLLTKIQDEYPVSTENIKQGLSSFRLKGRFQIIPGAIPKILDVAHNRQSIKALVNNLKMIPCYGKTHIILGMLKDKDHQRVIK</sequence>
<dbReference type="InterPro" id="IPR004101">
    <property type="entry name" value="Mur_ligase_C"/>
</dbReference>
<evidence type="ECO:0000313" key="12">
    <source>
        <dbReference type="EMBL" id="SVB90234.1"/>
    </source>
</evidence>
<dbReference type="GO" id="GO:0004326">
    <property type="term" value="F:tetrahydrofolylpolyglutamate synthase activity"/>
    <property type="evidence" value="ECO:0007669"/>
    <property type="project" value="InterPro"/>
</dbReference>
<evidence type="ECO:0000256" key="4">
    <source>
        <dbReference type="ARBA" id="ARBA00022598"/>
    </source>
</evidence>
<protein>
    <submittedName>
        <fullName evidence="12">Uncharacterized protein</fullName>
    </submittedName>
</protein>
<evidence type="ECO:0000256" key="7">
    <source>
        <dbReference type="ARBA" id="ARBA00022840"/>
    </source>
</evidence>